<name>A0A8H2WTB5_9AGAM</name>
<reference evidence="1" key="1">
    <citation type="submission" date="2021-01" db="EMBL/GenBank/DDBJ databases">
        <authorList>
            <person name="Kaushik A."/>
        </authorList>
    </citation>
    <scope>NUCLEOTIDE SEQUENCE</scope>
    <source>
        <strain evidence="1">AG3-T5</strain>
    </source>
</reference>
<evidence type="ECO:0000313" key="2">
    <source>
        <dbReference type="Proteomes" id="UP000663841"/>
    </source>
</evidence>
<gene>
    <name evidence="1" type="ORF">RDB_LOCUS5372</name>
</gene>
<dbReference type="Proteomes" id="UP000663841">
    <property type="component" value="Unassembled WGS sequence"/>
</dbReference>
<feature type="non-terminal residue" evidence="1">
    <location>
        <position position="1"/>
    </location>
</feature>
<organism evidence="1 2">
    <name type="scientific">Rhizoctonia solani</name>
    <dbReference type="NCBI Taxonomy" id="456999"/>
    <lineage>
        <taxon>Eukaryota</taxon>
        <taxon>Fungi</taxon>
        <taxon>Dikarya</taxon>
        <taxon>Basidiomycota</taxon>
        <taxon>Agaricomycotina</taxon>
        <taxon>Agaricomycetes</taxon>
        <taxon>Cantharellales</taxon>
        <taxon>Ceratobasidiaceae</taxon>
        <taxon>Rhizoctonia</taxon>
    </lineage>
</organism>
<comment type="caution">
    <text evidence="1">The sequence shown here is derived from an EMBL/GenBank/DDBJ whole genome shotgun (WGS) entry which is preliminary data.</text>
</comment>
<evidence type="ECO:0000313" key="1">
    <source>
        <dbReference type="EMBL" id="CAE6398897.1"/>
    </source>
</evidence>
<protein>
    <submittedName>
        <fullName evidence="1">Uncharacterized protein</fullName>
    </submittedName>
</protein>
<accession>A0A8H2WTB5</accession>
<proteinExistence type="predicted"/>
<dbReference type="EMBL" id="CAJMWW010000015">
    <property type="protein sequence ID" value="CAE6398897.1"/>
    <property type="molecule type" value="Genomic_DNA"/>
</dbReference>
<sequence>SYDHRPGFSPVLGSAVTIPPDAIGSVFTRCRAGDGWMERPGLIQSLLADTTILRHPCITGTDVGKGGEDSCKERTDILAINVERIFCHSVLLIVSPTLKNVICIYRCSYCQG</sequence>
<dbReference type="AlphaFoldDB" id="A0A8H2WTB5"/>
<feature type="non-terminal residue" evidence="1">
    <location>
        <position position="112"/>
    </location>
</feature>